<evidence type="ECO:0000259" key="2">
    <source>
        <dbReference type="PROSITE" id="PS50174"/>
    </source>
</evidence>
<gene>
    <name evidence="3" type="ORF">PCOAH_00024210</name>
</gene>
<keyword evidence="4" id="KW-1185">Reference proteome</keyword>
<dbReference type="InterPro" id="IPR000467">
    <property type="entry name" value="G_patch_dom"/>
</dbReference>
<dbReference type="AlphaFoldDB" id="A0A1B1E0D7"/>
<dbReference type="RefSeq" id="XP_019915188.1">
    <property type="nucleotide sequence ID" value="XM_020059226.1"/>
</dbReference>
<feature type="region of interest" description="Disordered" evidence="1">
    <location>
        <begin position="89"/>
        <end position="190"/>
    </location>
</feature>
<feature type="region of interest" description="Disordered" evidence="1">
    <location>
        <begin position="207"/>
        <end position="228"/>
    </location>
</feature>
<feature type="compositionally biased region" description="Polar residues" evidence="1">
    <location>
        <begin position="124"/>
        <end position="146"/>
    </location>
</feature>
<dbReference type="GO" id="GO:0005730">
    <property type="term" value="C:nucleolus"/>
    <property type="evidence" value="ECO:0007669"/>
    <property type="project" value="TreeGrafter"/>
</dbReference>
<name>A0A1B1E0D7_9APIC</name>
<reference evidence="4" key="1">
    <citation type="submission" date="2016-06" db="EMBL/GenBank/DDBJ databases">
        <title>First high quality genome sequence of Plasmodium coatneyi using continuous long reads from single molecule, real-time sequencing.</title>
        <authorList>
            <person name="Chien J.-T."/>
            <person name="Pakala S.B."/>
            <person name="Geraldo J.A."/>
            <person name="Lapp S.A."/>
            <person name="Barnwell J.W."/>
            <person name="Kissinger J.C."/>
            <person name="Galinski M.R."/>
            <person name="Humphrey J.C."/>
        </authorList>
    </citation>
    <scope>NUCLEOTIDE SEQUENCE [LARGE SCALE GENOMIC DNA]</scope>
    <source>
        <strain evidence="4">Hackeri</strain>
    </source>
</reference>
<accession>A0A1B1E0D7</accession>
<feature type="compositionally biased region" description="Basic and acidic residues" evidence="1">
    <location>
        <begin position="147"/>
        <end position="171"/>
    </location>
</feature>
<evidence type="ECO:0000313" key="3">
    <source>
        <dbReference type="EMBL" id="ANQ08493.1"/>
    </source>
</evidence>
<dbReference type="Pfam" id="PF01585">
    <property type="entry name" value="G-patch"/>
    <property type="match status" value="1"/>
</dbReference>
<dbReference type="InterPro" id="IPR050656">
    <property type="entry name" value="PINX1"/>
</dbReference>
<organism evidence="3 4">
    <name type="scientific">Plasmodium coatneyi</name>
    <dbReference type="NCBI Taxonomy" id="208452"/>
    <lineage>
        <taxon>Eukaryota</taxon>
        <taxon>Sar</taxon>
        <taxon>Alveolata</taxon>
        <taxon>Apicomplexa</taxon>
        <taxon>Aconoidasida</taxon>
        <taxon>Haemosporida</taxon>
        <taxon>Plasmodiidae</taxon>
        <taxon>Plasmodium</taxon>
    </lineage>
</organism>
<dbReference type="GeneID" id="30909149"/>
<dbReference type="OrthoDB" id="10019757at2759"/>
<evidence type="ECO:0000313" key="4">
    <source>
        <dbReference type="Proteomes" id="UP000092716"/>
    </source>
</evidence>
<protein>
    <recommendedName>
        <fullName evidence="2">G-patch domain-containing protein</fullName>
    </recommendedName>
</protein>
<feature type="compositionally biased region" description="Basic residues" evidence="1">
    <location>
        <begin position="207"/>
        <end position="220"/>
    </location>
</feature>
<dbReference type="Proteomes" id="UP000092716">
    <property type="component" value="Chromosome 9"/>
</dbReference>
<dbReference type="PANTHER" id="PTHR23149">
    <property type="entry name" value="G PATCH DOMAIN CONTAINING PROTEIN"/>
    <property type="match status" value="1"/>
</dbReference>
<dbReference type="GO" id="GO:0003676">
    <property type="term" value="F:nucleic acid binding"/>
    <property type="evidence" value="ECO:0007669"/>
    <property type="project" value="InterPro"/>
</dbReference>
<evidence type="ECO:0000256" key="1">
    <source>
        <dbReference type="SAM" id="MobiDB-lite"/>
    </source>
</evidence>
<proteinExistence type="predicted"/>
<dbReference type="PANTHER" id="PTHR23149:SF9">
    <property type="entry name" value="G PATCH DOMAIN-CONTAINING PROTEIN 4"/>
    <property type="match status" value="1"/>
</dbReference>
<dbReference type="KEGG" id="pcot:PCOAH_00024210"/>
<dbReference type="EMBL" id="CP016247">
    <property type="protein sequence ID" value="ANQ08493.1"/>
    <property type="molecule type" value="Genomic_DNA"/>
</dbReference>
<feature type="compositionally biased region" description="Basic and acidic residues" evidence="1">
    <location>
        <begin position="100"/>
        <end position="112"/>
    </location>
</feature>
<dbReference type="VEuPathDB" id="PlasmoDB:PCOAH_00024210"/>
<feature type="domain" description="G-patch" evidence="2">
    <location>
        <begin position="21"/>
        <end position="68"/>
    </location>
</feature>
<dbReference type="PROSITE" id="PS50174">
    <property type="entry name" value="G_PATCH"/>
    <property type="match status" value="1"/>
</dbReference>
<sequence length="228" mass="26064">MSKKYYDKLLGEIQNQSKPVESKYGSYIMQKFGWAKGKGLGKLENGDVSIMKIRKYGEHGLGYEERQKNEDEKGGMWWEDMYNNCAKKINQAGSKPSHPTGEEKPEKKKNENIKYSIFVKKSDTSLNSGSDKCVSSNWEDQASTHDNNSEKNANLKEGEKIKGRCTDHPNDSETDSQIKSSGADPNWKIKTGNQLNNKVAIISKVKNWSKKKKKWKKRNMWGKCSAKW</sequence>